<reference evidence="12" key="1">
    <citation type="journal article" date="2019" name="Int. J. Syst. Evol. Microbiol.">
        <title>The Global Catalogue of Microorganisms (GCM) 10K type strain sequencing project: providing services to taxonomists for standard genome sequencing and annotation.</title>
        <authorList>
            <consortium name="The Broad Institute Genomics Platform"/>
            <consortium name="The Broad Institute Genome Sequencing Center for Infectious Disease"/>
            <person name="Wu L."/>
            <person name="Ma J."/>
        </authorList>
    </citation>
    <scope>NUCLEOTIDE SEQUENCE [LARGE SCALE GENOMIC DNA]</scope>
    <source>
        <strain evidence="12">ZS-22-S1</strain>
    </source>
</reference>
<dbReference type="PANTHER" id="PTHR33693">
    <property type="entry name" value="TYPE-5 URACIL-DNA GLYCOSYLASE"/>
    <property type="match status" value="1"/>
</dbReference>
<evidence type="ECO:0000313" key="11">
    <source>
        <dbReference type="EMBL" id="MFC4855155.1"/>
    </source>
</evidence>
<evidence type="ECO:0000256" key="5">
    <source>
        <dbReference type="ARBA" id="ARBA00022763"/>
    </source>
</evidence>
<dbReference type="InterPro" id="IPR005122">
    <property type="entry name" value="Uracil-DNA_glycosylase-like"/>
</dbReference>
<evidence type="ECO:0000256" key="6">
    <source>
        <dbReference type="ARBA" id="ARBA00022801"/>
    </source>
</evidence>
<dbReference type="CDD" id="cd10030">
    <property type="entry name" value="UDG-F4_TTUDGA_SPO1dp_like"/>
    <property type="match status" value="1"/>
</dbReference>
<evidence type="ECO:0000256" key="1">
    <source>
        <dbReference type="ARBA" id="ARBA00006521"/>
    </source>
</evidence>
<keyword evidence="8" id="KW-0411">Iron-sulfur</keyword>
<dbReference type="Pfam" id="PF03167">
    <property type="entry name" value="UDG"/>
    <property type="match status" value="1"/>
</dbReference>
<dbReference type="NCBIfam" id="TIGR03914">
    <property type="entry name" value="UDG_fam_dom"/>
    <property type="match status" value="1"/>
</dbReference>
<gene>
    <name evidence="11" type="ORF">ACFPCV_16735</name>
</gene>
<protein>
    <recommendedName>
        <fullName evidence="2">Type-4 uracil-DNA glycosylase</fullName>
    </recommendedName>
</protein>
<dbReference type="SMART" id="SM00987">
    <property type="entry name" value="UreE_C"/>
    <property type="match status" value="1"/>
</dbReference>
<dbReference type="InterPro" id="IPR005273">
    <property type="entry name" value="Ura-DNA_glyco_family4"/>
</dbReference>
<proteinExistence type="inferred from homology"/>
<keyword evidence="5" id="KW-0227">DNA damage</keyword>
<evidence type="ECO:0000256" key="2">
    <source>
        <dbReference type="ARBA" id="ARBA00019403"/>
    </source>
</evidence>
<keyword evidence="12" id="KW-1185">Reference proteome</keyword>
<keyword evidence="7" id="KW-0408">Iron</keyword>
<evidence type="ECO:0000256" key="4">
    <source>
        <dbReference type="ARBA" id="ARBA00022723"/>
    </source>
</evidence>
<dbReference type="RefSeq" id="WP_378057103.1">
    <property type="nucleotide sequence ID" value="NZ_JBHSIS010000007.1"/>
</dbReference>
<feature type="domain" description="Uracil-DNA glycosylase-like" evidence="10">
    <location>
        <begin position="37"/>
        <end position="197"/>
    </location>
</feature>
<dbReference type="NCBIfam" id="TIGR00758">
    <property type="entry name" value="UDG_fam4"/>
    <property type="match status" value="1"/>
</dbReference>
<dbReference type="Gene3D" id="3.40.470.10">
    <property type="entry name" value="Uracil-DNA glycosylase-like domain"/>
    <property type="match status" value="1"/>
</dbReference>
<sequence>MGAEEYVPDKAGITGLRRAVQECRGCDLYKDATQAVFGEGPADAAVLVVGEVPGDQEDRQGHPFVGPAGRLLDRALVEAGIDRAQVYLTNAVKHFKYKPAERGKRRIHQKPGRTEVVACRPWLLAELDTVRPDLVVFLGATAAQSLLGTKFKVTQERGKVVELPDRTERAVATVHPSSVLRSDDREAAYRDLVADLRTAASVLGGRQRTR</sequence>
<organism evidence="11 12">
    <name type="scientific">Actinophytocola glycyrrhizae</name>
    <dbReference type="NCBI Taxonomy" id="2044873"/>
    <lineage>
        <taxon>Bacteria</taxon>
        <taxon>Bacillati</taxon>
        <taxon>Actinomycetota</taxon>
        <taxon>Actinomycetes</taxon>
        <taxon>Pseudonocardiales</taxon>
        <taxon>Pseudonocardiaceae</taxon>
    </lineage>
</organism>
<dbReference type="InterPro" id="IPR036895">
    <property type="entry name" value="Uracil-DNA_glycosylase-like_sf"/>
</dbReference>
<dbReference type="PANTHER" id="PTHR33693:SF9">
    <property type="entry name" value="TYPE-4 URACIL-DNA GLYCOSYLASE"/>
    <property type="match status" value="1"/>
</dbReference>
<name>A0ABV9S0Q8_9PSEU</name>
<keyword evidence="4" id="KW-0479">Metal-binding</keyword>
<evidence type="ECO:0000259" key="10">
    <source>
        <dbReference type="SMART" id="SM00986"/>
    </source>
</evidence>
<evidence type="ECO:0000256" key="7">
    <source>
        <dbReference type="ARBA" id="ARBA00023004"/>
    </source>
</evidence>
<accession>A0ABV9S0Q8</accession>
<comment type="similarity">
    <text evidence="1">Belongs to the uracil-DNA glycosylase (UDG) superfamily. Type 4 (UDGa) family.</text>
</comment>
<evidence type="ECO:0000313" key="12">
    <source>
        <dbReference type="Proteomes" id="UP001595859"/>
    </source>
</evidence>
<dbReference type="EMBL" id="JBHSIS010000007">
    <property type="protein sequence ID" value="MFC4855155.1"/>
    <property type="molecule type" value="Genomic_DNA"/>
</dbReference>
<keyword evidence="3" id="KW-0004">4Fe-4S</keyword>
<dbReference type="InterPro" id="IPR051536">
    <property type="entry name" value="UDG_Type-4/5"/>
</dbReference>
<dbReference type="Proteomes" id="UP001595859">
    <property type="component" value="Unassembled WGS sequence"/>
</dbReference>
<evidence type="ECO:0000256" key="3">
    <source>
        <dbReference type="ARBA" id="ARBA00022485"/>
    </source>
</evidence>
<dbReference type="SMART" id="SM00986">
    <property type="entry name" value="UDG"/>
    <property type="match status" value="1"/>
</dbReference>
<keyword evidence="6" id="KW-0378">Hydrolase</keyword>
<evidence type="ECO:0000256" key="9">
    <source>
        <dbReference type="ARBA" id="ARBA00023204"/>
    </source>
</evidence>
<keyword evidence="9" id="KW-0234">DNA repair</keyword>
<comment type="caution">
    <text evidence="11">The sequence shown here is derived from an EMBL/GenBank/DDBJ whole genome shotgun (WGS) entry which is preliminary data.</text>
</comment>
<dbReference type="SUPFAM" id="SSF52141">
    <property type="entry name" value="Uracil-DNA glycosylase-like"/>
    <property type="match status" value="1"/>
</dbReference>
<evidence type="ECO:0000256" key="8">
    <source>
        <dbReference type="ARBA" id="ARBA00023014"/>
    </source>
</evidence>